<dbReference type="EMBL" id="JAWQEG010000678">
    <property type="protein sequence ID" value="KAK3886690.1"/>
    <property type="molecule type" value="Genomic_DNA"/>
</dbReference>
<dbReference type="AlphaFoldDB" id="A0AAE1KYS0"/>
<sequence length="131" mass="13998">MEKALGVNLEDKSGVEVDFNFVLAAPVTALASNCSSPAVPLGPSARWKGWTSCIGNSLSSISKCTDLHPPTPSPTPAPGKDTPVDSSSWRSMPHKQLQIGEEKLTAAAAEMRAHRMEMTANRPESTHRCDL</sequence>
<gene>
    <name evidence="2" type="ORF">Pcinc_009156</name>
</gene>
<keyword evidence="3" id="KW-1185">Reference proteome</keyword>
<protein>
    <submittedName>
        <fullName evidence="2">Uncharacterized protein</fullName>
    </submittedName>
</protein>
<dbReference type="Proteomes" id="UP001286313">
    <property type="component" value="Unassembled WGS sequence"/>
</dbReference>
<evidence type="ECO:0000313" key="2">
    <source>
        <dbReference type="EMBL" id="KAK3886690.1"/>
    </source>
</evidence>
<proteinExistence type="predicted"/>
<evidence type="ECO:0000313" key="3">
    <source>
        <dbReference type="Proteomes" id="UP001286313"/>
    </source>
</evidence>
<feature type="region of interest" description="Disordered" evidence="1">
    <location>
        <begin position="64"/>
        <end position="94"/>
    </location>
</feature>
<evidence type="ECO:0000256" key="1">
    <source>
        <dbReference type="SAM" id="MobiDB-lite"/>
    </source>
</evidence>
<accession>A0AAE1KYS0</accession>
<organism evidence="2 3">
    <name type="scientific">Petrolisthes cinctipes</name>
    <name type="common">Flat porcelain crab</name>
    <dbReference type="NCBI Taxonomy" id="88211"/>
    <lineage>
        <taxon>Eukaryota</taxon>
        <taxon>Metazoa</taxon>
        <taxon>Ecdysozoa</taxon>
        <taxon>Arthropoda</taxon>
        <taxon>Crustacea</taxon>
        <taxon>Multicrustacea</taxon>
        <taxon>Malacostraca</taxon>
        <taxon>Eumalacostraca</taxon>
        <taxon>Eucarida</taxon>
        <taxon>Decapoda</taxon>
        <taxon>Pleocyemata</taxon>
        <taxon>Anomura</taxon>
        <taxon>Galatheoidea</taxon>
        <taxon>Porcellanidae</taxon>
        <taxon>Petrolisthes</taxon>
    </lineage>
</organism>
<comment type="caution">
    <text evidence="2">The sequence shown here is derived from an EMBL/GenBank/DDBJ whole genome shotgun (WGS) entry which is preliminary data.</text>
</comment>
<reference evidence="2" key="1">
    <citation type="submission" date="2023-10" db="EMBL/GenBank/DDBJ databases">
        <title>Genome assemblies of two species of porcelain crab, Petrolisthes cinctipes and Petrolisthes manimaculis (Anomura: Porcellanidae).</title>
        <authorList>
            <person name="Angst P."/>
        </authorList>
    </citation>
    <scope>NUCLEOTIDE SEQUENCE</scope>
    <source>
        <strain evidence="2">PB745_01</strain>
        <tissue evidence="2">Gill</tissue>
    </source>
</reference>
<name>A0AAE1KYS0_PETCI</name>